<organism evidence="2 3">
    <name type="scientific">Mucuna pruriens</name>
    <name type="common">Velvet bean</name>
    <name type="synonym">Dolichos pruriens</name>
    <dbReference type="NCBI Taxonomy" id="157652"/>
    <lineage>
        <taxon>Eukaryota</taxon>
        <taxon>Viridiplantae</taxon>
        <taxon>Streptophyta</taxon>
        <taxon>Embryophyta</taxon>
        <taxon>Tracheophyta</taxon>
        <taxon>Spermatophyta</taxon>
        <taxon>Magnoliopsida</taxon>
        <taxon>eudicotyledons</taxon>
        <taxon>Gunneridae</taxon>
        <taxon>Pentapetalae</taxon>
        <taxon>rosids</taxon>
        <taxon>fabids</taxon>
        <taxon>Fabales</taxon>
        <taxon>Fabaceae</taxon>
        <taxon>Papilionoideae</taxon>
        <taxon>50 kb inversion clade</taxon>
        <taxon>NPAAA clade</taxon>
        <taxon>indigoferoid/millettioid clade</taxon>
        <taxon>Phaseoleae</taxon>
        <taxon>Mucuna</taxon>
    </lineage>
</organism>
<sequence>MEEMAEFCHNVRAEQSLAPPNNKEHRHLDRSSEKKGQKRLTLVTRYEGKANALPKENKHQGGNGPLNRSRCEGTLRLKGVINTIAEGFVGGSSSSARRQYLHTINNIHIDIDQVPRQLPPITLTNKDFVRDTPYHEQLVGFSGERIDTRGYIDLFTTFGDPSMLYMISIHYLVVELDTSYNVLISRTTLNTLSAIVSTPHLVMKFPSSNGQVVIVKVDQKMAR</sequence>
<accession>A0A371FBP3</accession>
<proteinExistence type="predicted"/>
<dbReference type="OrthoDB" id="2919534at2759"/>
<dbReference type="EMBL" id="QJKJ01009807">
    <property type="protein sequence ID" value="RDX75543.1"/>
    <property type="molecule type" value="Genomic_DNA"/>
</dbReference>
<feature type="non-terminal residue" evidence="2">
    <location>
        <position position="1"/>
    </location>
</feature>
<keyword evidence="3" id="KW-1185">Reference proteome</keyword>
<evidence type="ECO:0000313" key="2">
    <source>
        <dbReference type="EMBL" id="RDX75543.1"/>
    </source>
</evidence>
<dbReference type="Proteomes" id="UP000257109">
    <property type="component" value="Unassembled WGS sequence"/>
</dbReference>
<evidence type="ECO:0000313" key="3">
    <source>
        <dbReference type="Proteomes" id="UP000257109"/>
    </source>
</evidence>
<gene>
    <name evidence="2" type="ORF">CR513_44556</name>
</gene>
<reference evidence="2" key="1">
    <citation type="submission" date="2018-05" db="EMBL/GenBank/DDBJ databases">
        <title>Draft genome of Mucuna pruriens seed.</title>
        <authorList>
            <person name="Nnadi N.E."/>
            <person name="Vos R."/>
            <person name="Hasami M.H."/>
            <person name="Devisetty U.K."/>
            <person name="Aguiy J.C."/>
        </authorList>
    </citation>
    <scope>NUCLEOTIDE SEQUENCE [LARGE SCALE GENOMIC DNA]</scope>
    <source>
        <strain evidence="2">JCA_2017</strain>
    </source>
</reference>
<evidence type="ECO:0000256" key="1">
    <source>
        <dbReference type="SAM" id="MobiDB-lite"/>
    </source>
</evidence>
<feature type="compositionally biased region" description="Basic and acidic residues" evidence="1">
    <location>
        <begin position="22"/>
        <end position="35"/>
    </location>
</feature>
<feature type="region of interest" description="Disordered" evidence="1">
    <location>
        <begin position="1"/>
        <end position="69"/>
    </location>
</feature>
<comment type="caution">
    <text evidence="2">The sequence shown here is derived from an EMBL/GenBank/DDBJ whole genome shotgun (WGS) entry which is preliminary data.</text>
</comment>
<protein>
    <submittedName>
        <fullName evidence="2">Uncharacterized protein</fullName>
    </submittedName>
</protein>
<dbReference type="AlphaFoldDB" id="A0A371FBP3"/>
<dbReference type="PANTHER" id="PTHR33240:SF15">
    <property type="entry name" value="GAG-PRO-LIKE PROTEIN"/>
    <property type="match status" value="1"/>
</dbReference>
<dbReference type="PANTHER" id="PTHR33240">
    <property type="entry name" value="OS08G0508500 PROTEIN"/>
    <property type="match status" value="1"/>
</dbReference>
<name>A0A371FBP3_MUCPR</name>